<dbReference type="Proteomes" id="UP001281147">
    <property type="component" value="Unassembled WGS sequence"/>
</dbReference>
<proteinExistence type="predicted"/>
<dbReference type="EMBL" id="JAUTXU010000169">
    <property type="protein sequence ID" value="KAK3701772.1"/>
    <property type="molecule type" value="Genomic_DNA"/>
</dbReference>
<protein>
    <submittedName>
        <fullName evidence="1">Uncharacterized protein</fullName>
    </submittedName>
</protein>
<evidence type="ECO:0000313" key="1">
    <source>
        <dbReference type="EMBL" id="KAK3701772.1"/>
    </source>
</evidence>
<gene>
    <name evidence="1" type="ORF">LTR37_015292</name>
</gene>
<organism evidence="1 2">
    <name type="scientific">Vermiconidia calcicola</name>
    <dbReference type="NCBI Taxonomy" id="1690605"/>
    <lineage>
        <taxon>Eukaryota</taxon>
        <taxon>Fungi</taxon>
        <taxon>Dikarya</taxon>
        <taxon>Ascomycota</taxon>
        <taxon>Pezizomycotina</taxon>
        <taxon>Dothideomycetes</taxon>
        <taxon>Dothideomycetidae</taxon>
        <taxon>Mycosphaerellales</taxon>
        <taxon>Extremaceae</taxon>
        <taxon>Vermiconidia</taxon>
    </lineage>
</organism>
<accession>A0ACC3MSA9</accession>
<reference evidence="1" key="1">
    <citation type="submission" date="2023-07" db="EMBL/GenBank/DDBJ databases">
        <title>Black Yeasts Isolated from many extreme environments.</title>
        <authorList>
            <person name="Coleine C."/>
            <person name="Stajich J.E."/>
            <person name="Selbmann L."/>
        </authorList>
    </citation>
    <scope>NUCLEOTIDE SEQUENCE</scope>
    <source>
        <strain evidence="1">CCFEE 5714</strain>
    </source>
</reference>
<evidence type="ECO:0000313" key="2">
    <source>
        <dbReference type="Proteomes" id="UP001281147"/>
    </source>
</evidence>
<sequence length="312" mass="35441">MSGTSDTGIERVPVEEIFTSGLLEYAHNITFPWDLDKPLNASTVGPAIFGARHTIADWDVPLVKNALTRLALLKIDDIRLEDFPGFIRAASEEDGELFAWQRFFGMVLILDQGSRFLCKGTNARYIYHFFDRIALATIKSMLSGGRSAALSDWEAAGIDKDQAGVRMLVLIAALAHSEDMEDQKMHLHAVARLRREYETLSKTHDPYRATLEQDCKDIHLQGRMLSEGPPQGKSVHMSDVVYWMMRYYASYVAYVDNFGRSPYRNVAVGRDDGEGEVEWLAENGVWRTEEDEQVREKIKQDIENGVWSPLYL</sequence>
<keyword evidence="2" id="KW-1185">Reference proteome</keyword>
<name>A0ACC3MSA9_9PEZI</name>
<comment type="caution">
    <text evidence="1">The sequence shown here is derived from an EMBL/GenBank/DDBJ whole genome shotgun (WGS) entry which is preliminary data.</text>
</comment>